<feature type="compositionally biased region" description="Low complexity" evidence="1">
    <location>
        <begin position="844"/>
        <end position="854"/>
    </location>
</feature>
<name>A0AAV5UMC6_9BILA</name>
<evidence type="ECO:0000313" key="3">
    <source>
        <dbReference type="Proteomes" id="UP001432027"/>
    </source>
</evidence>
<feature type="region of interest" description="Disordered" evidence="1">
    <location>
        <begin position="632"/>
        <end position="667"/>
    </location>
</feature>
<organism evidence="2 3">
    <name type="scientific">Pristionchus entomophagus</name>
    <dbReference type="NCBI Taxonomy" id="358040"/>
    <lineage>
        <taxon>Eukaryota</taxon>
        <taxon>Metazoa</taxon>
        <taxon>Ecdysozoa</taxon>
        <taxon>Nematoda</taxon>
        <taxon>Chromadorea</taxon>
        <taxon>Rhabditida</taxon>
        <taxon>Rhabditina</taxon>
        <taxon>Diplogasteromorpha</taxon>
        <taxon>Diplogasteroidea</taxon>
        <taxon>Neodiplogasteridae</taxon>
        <taxon>Pristionchus</taxon>
    </lineage>
</organism>
<protein>
    <recommendedName>
        <fullName evidence="4">PH domain-containing protein</fullName>
    </recommendedName>
</protein>
<feature type="compositionally biased region" description="Basic residues" evidence="1">
    <location>
        <begin position="713"/>
        <end position="722"/>
    </location>
</feature>
<sequence length="1052" mass="119769">SSWVRPKAEEEQFDLLARVLDLPKESICACPRGLRRFIKKFILGSTNSRGRMEDHLVVLLNDALIVAENAARRRTETHEFDIQYTIPLLGLMVLSHPGVILLEHHQEGLHVILEGKEPMIKMAYDSIRAEAESVNDVVDHLPTSVVRPSKDPRHRVMSQSCGTDTAFVLPTPRHGDEGHLSLDDDDIRKEMQRAAAAAEAKLRRRQRRESRDVRHQEITEIDDDDDLQVADNHGFANAAEKIKERNERAMIDSIFGANATSVREKHQVQFAEDLSMMDNDWDPQIYKIVAFLDFFVVQKYPTTVRRKKWKRMNLQRPSDDSDYSEPEDRDEYEDVIIKHRYEVYHLHECQPFLHPFTADSSLIELCWSHKTYRLEMDTEDARHWLEKIETCIMIAQSIEECRPEEERRDVAVIGSCVVRRGKMSYGTRAPEPVRTHRDSDDAANFASSVQLQNSLGPECNWIVADRRKIIAQAPMMMYDHTGQEVTRRVILLNDRLLIAKPTDFTCSKSHTHDIIKNVDILKANYSHDGDILHIKTNRGRQFLNTKNPYEASDWVPLLQQTAQERREHNIWLMRRAEIYLEQQRRMEKRQMTAGRRRQPQQMEVFPVIEPFVKASDPNLDQEDDDDCIILDEIAEKPNKGAKSTGVLSDSEGDEMREPSPGNRNNDLEDLENQENLQLDLQFSQSTGHLDSPSNPPASTKLDRRQARSPLHEPRRKHPKMRLNFKDLEPRAEEGPRPEIEEATLPINCGAAEPTKSARGASPPPPTHTFAPPIRTSLSDFGGRSASSKSSRGKTPADRERIAMITSAQKRLDIEDKIMSRKRHEGQGSSKEECFTPFPPPDDPYPSVRPSSPVRGTVDQSRFVDSLFEENPDQVPKPPSHSKMLVMDDIEDDSAYYNNDDEDMLEINESDLIIPEDHLANGAATDDVTVPAEDEADDENDCADSESEEEDEVLSEDEFVGEEEEGCDEYEESDEEVEQADDAVQNGSLGCNDNLGTIAVIDESAYINGYTGENDHDEAKTKCVYSKGEAINDPIINIVSEEKENGEKSMTAL</sequence>
<feature type="region of interest" description="Disordered" evidence="1">
    <location>
        <begin position="685"/>
        <end position="901"/>
    </location>
</feature>
<gene>
    <name evidence="2" type="ORF">PENTCL1PPCAC_29916</name>
</gene>
<evidence type="ECO:0008006" key="4">
    <source>
        <dbReference type="Google" id="ProtNLM"/>
    </source>
</evidence>
<feature type="region of interest" description="Disordered" evidence="1">
    <location>
        <begin position="915"/>
        <end position="991"/>
    </location>
</feature>
<feature type="compositionally biased region" description="Basic and acidic residues" evidence="1">
    <location>
        <begin position="723"/>
        <end position="739"/>
    </location>
</feature>
<dbReference type="Proteomes" id="UP001432027">
    <property type="component" value="Unassembled WGS sequence"/>
</dbReference>
<evidence type="ECO:0000256" key="1">
    <source>
        <dbReference type="SAM" id="MobiDB-lite"/>
    </source>
</evidence>
<evidence type="ECO:0000313" key="2">
    <source>
        <dbReference type="EMBL" id="GMT07742.1"/>
    </source>
</evidence>
<keyword evidence="3" id="KW-1185">Reference proteome</keyword>
<dbReference type="EMBL" id="BTSX01000006">
    <property type="protein sequence ID" value="GMT07742.1"/>
    <property type="molecule type" value="Genomic_DNA"/>
</dbReference>
<feature type="non-terminal residue" evidence="2">
    <location>
        <position position="1"/>
    </location>
</feature>
<feature type="compositionally biased region" description="Low complexity" evidence="1">
    <location>
        <begin position="781"/>
        <end position="793"/>
    </location>
</feature>
<dbReference type="AlphaFoldDB" id="A0AAV5UMC6"/>
<proteinExistence type="predicted"/>
<feature type="compositionally biased region" description="Basic and acidic residues" evidence="1">
    <location>
        <begin position="700"/>
        <end position="712"/>
    </location>
</feature>
<feature type="compositionally biased region" description="Acidic residues" evidence="1">
    <location>
        <begin position="931"/>
        <end position="980"/>
    </location>
</feature>
<feature type="compositionally biased region" description="Basic and acidic residues" evidence="1">
    <location>
        <begin position="809"/>
        <end position="818"/>
    </location>
</feature>
<accession>A0AAV5UMC6</accession>
<feature type="compositionally biased region" description="Acidic residues" evidence="1">
    <location>
        <begin position="887"/>
        <end position="901"/>
    </location>
</feature>
<dbReference type="InterPro" id="IPR011993">
    <property type="entry name" value="PH-like_dom_sf"/>
</dbReference>
<dbReference type="Gene3D" id="2.30.29.30">
    <property type="entry name" value="Pleckstrin-homology domain (PH domain)/Phosphotyrosine-binding domain (PTB)"/>
    <property type="match status" value="1"/>
</dbReference>
<reference evidence="2" key="1">
    <citation type="submission" date="2023-10" db="EMBL/GenBank/DDBJ databases">
        <title>Genome assembly of Pristionchus species.</title>
        <authorList>
            <person name="Yoshida K."/>
            <person name="Sommer R.J."/>
        </authorList>
    </citation>
    <scope>NUCLEOTIDE SEQUENCE</scope>
    <source>
        <strain evidence="2">RS0144</strain>
    </source>
</reference>
<comment type="caution">
    <text evidence="2">The sequence shown here is derived from an EMBL/GenBank/DDBJ whole genome shotgun (WGS) entry which is preliminary data.</text>
</comment>